<dbReference type="SFLD" id="SFLDS00003">
    <property type="entry name" value="Haloacid_Dehalogenase"/>
    <property type="match status" value="1"/>
</dbReference>
<dbReference type="Proteomes" id="UP000049828">
    <property type="component" value="Unassembled WGS sequence"/>
</dbReference>
<dbReference type="InterPro" id="IPR023214">
    <property type="entry name" value="HAD_sf"/>
</dbReference>
<proteinExistence type="predicted"/>
<dbReference type="NCBIfam" id="TIGR00099">
    <property type="entry name" value="Cof-subfamily"/>
    <property type="match status" value="1"/>
</dbReference>
<keyword evidence="2" id="KW-1185">Reference proteome</keyword>
<evidence type="ECO:0000313" key="1">
    <source>
        <dbReference type="EMBL" id="CRL38642.1"/>
    </source>
</evidence>
<dbReference type="NCBIfam" id="TIGR01484">
    <property type="entry name" value="HAD-SF-IIB"/>
    <property type="match status" value="1"/>
</dbReference>
<dbReference type="Pfam" id="PF08282">
    <property type="entry name" value="Hydrolase_3"/>
    <property type="match status" value="1"/>
</dbReference>
<gene>
    <name evidence="1" type="ORF">RIL183_23001</name>
</gene>
<dbReference type="EMBL" id="CVRS01000072">
    <property type="protein sequence ID" value="CRL38642.1"/>
    <property type="molecule type" value="Genomic_DNA"/>
</dbReference>
<accession>A0A0M6WQN6</accession>
<dbReference type="InterPro" id="IPR036412">
    <property type="entry name" value="HAD-like_sf"/>
</dbReference>
<protein>
    <submittedName>
        <fullName evidence="1">Cof-like hydrolase</fullName>
    </submittedName>
</protein>
<dbReference type="Gene3D" id="3.30.1240.10">
    <property type="match status" value="1"/>
</dbReference>
<name>A0A0M6WQN6_9FIRM</name>
<dbReference type="PANTHER" id="PTHR10000:SF25">
    <property type="entry name" value="PHOSPHATASE YKRA-RELATED"/>
    <property type="match status" value="1"/>
</dbReference>
<evidence type="ECO:0000313" key="2">
    <source>
        <dbReference type="Proteomes" id="UP000049828"/>
    </source>
</evidence>
<dbReference type="AlphaFoldDB" id="A0A0M6WQN6"/>
<organism evidence="1 2">
    <name type="scientific">Roseburia inulinivorans</name>
    <dbReference type="NCBI Taxonomy" id="360807"/>
    <lineage>
        <taxon>Bacteria</taxon>
        <taxon>Bacillati</taxon>
        <taxon>Bacillota</taxon>
        <taxon>Clostridia</taxon>
        <taxon>Lachnospirales</taxon>
        <taxon>Lachnospiraceae</taxon>
        <taxon>Roseburia</taxon>
    </lineage>
</organism>
<dbReference type="PROSITE" id="PS01229">
    <property type="entry name" value="COF_2"/>
    <property type="match status" value="1"/>
</dbReference>
<dbReference type="GO" id="GO:0005829">
    <property type="term" value="C:cytosol"/>
    <property type="evidence" value="ECO:0007669"/>
    <property type="project" value="TreeGrafter"/>
</dbReference>
<dbReference type="GO" id="GO:0000287">
    <property type="term" value="F:magnesium ion binding"/>
    <property type="evidence" value="ECO:0007669"/>
    <property type="project" value="TreeGrafter"/>
</dbReference>
<dbReference type="PROSITE" id="PS01228">
    <property type="entry name" value="COF_1"/>
    <property type="match status" value="1"/>
</dbReference>
<dbReference type="SFLD" id="SFLDG01140">
    <property type="entry name" value="C2.B:_Phosphomannomutase_and_P"/>
    <property type="match status" value="1"/>
</dbReference>
<dbReference type="InterPro" id="IPR000150">
    <property type="entry name" value="Cof"/>
</dbReference>
<dbReference type="SUPFAM" id="SSF56784">
    <property type="entry name" value="HAD-like"/>
    <property type="match status" value="1"/>
</dbReference>
<dbReference type="InterPro" id="IPR006379">
    <property type="entry name" value="HAD-SF_hydro_IIB"/>
</dbReference>
<dbReference type="GO" id="GO:0016791">
    <property type="term" value="F:phosphatase activity"/>
    <property type="evidence" value="ECO:0007669"/>
    <property type="project" value="TreeGrafter"/>
</dbReference>
<dbReference type="PANTHER" id="PTHR10000">
    <property type="entry name" value="PHOSPHOSERINE PHOSPHATASE"/>
    <property type="match status" value="1"/>
</dbReference>
<sequence>MNQKVVFLDVDGTIVNDKGIIPESTKIAIRKAVENGHKLVVCSGRSLFQLPQMLLDLGFSGMVTAAGAQVIAGGKEIYHAVIDEEHRKFIVDYMEKNNFVYCFQTDAGVVMNKRSEQQILKIMSDMGITEEHLRQLVGEFFIQEDVWNNEKEEKLIYYDAPFGVARVHADLEPYFDVVALSLSGADDYCGEVGINGIHKATGMKRYLEYVGIPREDSIAIGDGPNDLQMMDYAGIGIAMGNAREEVKKRADMVTSHIDEDGLYHALDRLGLLN</sequence>
<dbReference type="STRING" id="360807.ERS852392_01374"/>
<keyword evidence="1" id="KW-0378">Hydrolase</keyword>
<reference evidence="2" key="1">
    <citation type="submission" date="2015-05" db="EMBL/GenBank/DDBJ databases">
        <authorList>
            <consortium name="Pathogen Informatics"/>
        </authorList>
    </citation>
    <scope>NUCLEOTIDE SEQUENCE [LARGE SCALE GENOMIC DNA]</scope>
    <source>
        <strain evidence="2">L1-83</strain>
    </source>
</reference>
<dbReference type="RefSeq" id="WP_021922363.1">
    <property type="nucleotide sequence ID" value="NZ_CVRS01000072.1"/>
</dbReference>
<dbReference type="OrthoDB" id="9810101at2"/>
<dbReference type="Gene3D" id="3.40.50.1000">
    <property type="entry name" value="HAD superfamily/HAD-like"/>
    <property type="match status" value="1"/>
</dbReference>